<dbReference type="PANTHER" id="PTHR43525">
    <property type="entry name" value="PROTEIN MALY"/>
    <property type="match status" value="1"/>
</dbReference>
<dbReference type="EC" id="4.4.1.13" evidence="2"/>
<dbReference type="InterPro" id="IPR015424">
    <property type="entry name" value="PyrdxlP-dep_Trfase"/>
</dbReference>
<evidence type="ECO:0000256" key="5">
    <source>
        <dbReference type="ARBA" id="ARBA00037974"/>
    </source>
</evidence>
<keyword evidence="4 7" id="KW-0456">Lyase</keyword>
<keyword evidence="3" id="KW-0663">Pyridoxal phosphate</keyword>
<name>A0A1T5B5I7_9SPHI</name>
<dbReference type="Proteomes" id="UP000189981">
    <property type="component" value="Unassembled WGS sequence"/>
</dbReference>
<evidence type="ECO:0000313" key="8">
    <source>
        <dbReference type="Proteomes" id="UP000189981"/>
    </source>
</evidence>
<dbReference type="SUPFAM" id="SSF53383">
    <property type="entry name" value="PLP-dependent transferases"/>
    <property type="match status" value="1"/>
</dbReference>
<accession>A0A1T5B5I7</accession>
<dbReference type="InterPro" id="IPR027619">
    <property type="entry name" value="C-S_lyase_PatB-like"/>
</dbReference>
<comment type="cofactor">
    <cofactor evidence="1">
        <name>pyridoxal 5'-phosphate</name>
        <dbReference type="ChEBI" id="CHEBI:597326"/>
    </cofactor>
</comment>
<evidence type="ECO:0000256" key="1">
    <source>
        <dbReference type="ARBA" id="ARBA00001933"/>
    </source>
</evidence>
<reference evidence="8" key="1">
    <citation type="submission" date="2017-02" db="EMBL/GenBank/DDBJ databases">
        <authorList>
            <person name="Varghese N."/>
            <person name="Submissions S."/>
        </authorList>
    </citation>
    <scope>NUCLEOTIDE SEQUENCE [LARGE SCALE GENOMIC DNA]</scope>
    <source>
        <strain evidence="8">DSM 22385</strain>
    </source>
</reference>
<dbReference type="RefSeq" id="WP_079701790.1">
    <property type="nucleotide sequence ID" value="NZ_FUYR01000001.1"/>
</dbReference>
<dbReference type="Pfam" id="PF00155">
    <property type="entry name" value="Aminotran_1_2"/>
    <property type="match status" value="1"/>
</dbReference>
<dbReference type="STRING" id="572036.SAMN05661099_1298"/>
<dbReference type="EMBL" id="FUYR01000001">
    <property type="protein sequence ID" value="SKB42337.1"/>
    <property type="molecule type" value="Genomic_DNA"/>
</dbReference>
<sequence length="383" mass="43075">MKYNFDEVQARRGTHSIKWDTADADEILPMWIADMDFRTFPPIVDALTRTTAQGHYGYNIVPSEYYEAIMLWWQKRHGYKIKKDSILPSTGVVAGISAIFSVLTKPGDEVIIQTPAYNHFYNVIKGAGCTPVENELFYEDGVYKVDFDDLETKARSGKAKILLLCNPHNPVGRAWNEHELQSIASICTRHDVYVVSDEIHSDLLAPGKQHVSFLSVTAAQHQAIVCSAASKTFNLSGLHAAYLFVDNEAIRKEIEVQLWAQGAAAPSLLACEALKVAYTKGDEWLNELNNYLHGNYQFLKEFISTNMNNIKVLTLEATYLVWLDCKQTGMKSKELADHLIKNENLWVNPGDMYGAAGEGFLRINIACPRQTLIDGLNRLKNIL</sequence>
<dbReference type="OrthoDB" id="9802872at2"/>
<evidence type="ECO:0000256" key="4">
    <source>
        <dbReference type="ARBA" id="ARBA00023239"/>
    </source>
</evidence>
<dbReference type="InterPro" id="IPR015421">
    <property type="entry name" value="PyrdxlP-dep_Trfase_major"/>
</dbReference>
<protein>
    <recommendedName>
        <fullName evidence="2">cysteine-S-conjugate beta-lyase</fullName>
        <ecNumber evidence="2">4.4.1.13</ecNumber>
    </recommendedName>
</protein>
<organism evidence="7 8">
    <name type="scientific">Daejeonella lutea</name>
    <dbReference type="NCBI Taxonomy" id="572036"/>
    <lineage>
        <taxon>Bacteria</taxon>
        <taxon>Pseudomonadati</taxon>
        <taxon>Bacteroidota</taxon>
        <taxon>Sphingobacteriia</taxon>
        <taxon>Sphingobacteriales</taxon>
        <taxon>Sphingobacteriaceae</taxon>
        <taxon>Daejeonella</taxon>
    </lineage>
</organism>
<dbReference type="PANTHER" id="PTHR43525:SF1">
    <property type="entry name" value="PROTEIN MALY"/>
    <property type="match status" value="1"/>
</dbReference>
<dbReference type="Gene3D" id="3.90.1150.10">
    <property type="entry name" value="Aspartate Aminotransferase, domain 1"/>
    <property type="match status" value="1"/>
</dbReference>
<evidence type="ECO:0000313" key="7">
    <source>
        <dbReference type="EMBL" id="SKB42337.1"/>
    </source>
</evidence>
<dbReference type="NCBIfam" id="TIGR04350">
    <property type="entry name" value="C_S_lyase_PatB"/>
    <property type="match status" value="1"/>
</dbReference>
<gene>
    <name evidence="7" type="ORF">SAMN05661099_1298</name>
</gene>
<dbReference type="CDD" id="cd00609">
    <property type="entry name" value="AAT_like"/>
    <property type="match status" value="1"/>
</dbReference>
<dbReference type="GO" id="GO:0047804">
    <property type="term" value="F:cysteine-S-conjugate beta-lyase activity"/>
    <property type="evidence" value="ECO:0007669"/>
    <property type="project" value="UniProtKB-EC"/>
</dbReference>
<evidence type="ECO:0000256" key="3">
    <source>
        <dbReference type="ARBA" id="ARBA00022898"/>
    </source>
</evidence>
<dbReference type="InterPro" id="IPR051798">
    <property type="entry name" value="Class-II_PLP-Dep_Aminotrans"/>
</dbReference>
<dbReference type="AlphaFoldDB" id="A0A1T5B5I7"/>
<proteinExistence type="inferred from homology"/>
<feature type="domain" description="Aminotransferase class I/classII large" evidence="6">
    <location>
        <begin position="54"/>
        <end position="372"/>
    </location>
</feature>
<evidence type="ECO:0000256" key="2">
    <source>
        <dbReference type="ARBA" id="ARBA00012224"/>
    </source>
</evidence>
<dbReference type="Gene3D" id="3.40.640.10">
    <property type="entry name" value="Type I PLP-dependent aspartate aminotransferase-like (Major domain)"/>
    <property type="match status" value="1"/>
</dbReference>
<evidence type="ECO:0000259" key="6">
    <source>
        <dbReference type="Pfam" id="PF00155"/>
    </source>
</evidence>
<dbReference type="GO" id="GO:0030170">
    <property type="term" value="F:pyridoxal phosphate binding"/>
    <property type="evidence" value="ECO:0007669"/>
    <property type="project" value="InterPro"/>
</dbReference>
<keyword evidence="8" id="KW-1185">Reference proteome</keyword>
<comment type="similarity">
    <text evidence="5">Belongs to the class-II pyridoxal-phosphate-dependent aminotransferase family. MalY/PatB cystathionine beta-lyase subfamily.</text>
</comment>
<dbReference type="InterPro" id="IPR015422">
    <property type="entry name" value="PyrdxlP-dep_Trfase_small"/>
</dbReference>
<dbReference type="InterPro" id="IPR004839">
    <property type="entry name" value="Aminotransferase_I/II_large"/>
</dbReference>